<name>A0ABP9KUP7_9NOCA</name>
<proteinExistence type="inferred from homology"/>
<keyword evidence="4" id="KW-0949">S-adenosyl-L-methionine</keyword>
<evidence type="ECO:0000259" key="5">
    <source>
        <dbReference type="Pfam" id="PF05175"/>
    </source>
</evidence>
<dbReference type="GO" id="GO:0032259">
    <property type="term" value="P:methylation"/>
    <property type="evidence" value="ECO:0007669"/>
    <property type="project" value="UniProtKB-KW"/>
</dbReference>
<keyword evidence="2 6" id="KW-0489">Methyltransferase</keyword>
<dbReference type="Proteomes" id="UP001500603">
    <property type="component" value="Unassembled WGS sequence"/>
</dbReference>
<dbReference type="PANTHER" id="PTHR45875:SF1">
    <property type="entry name" value="METHYLTRANSFERASE N6AMT1"/>
    <property type="match status" value="1"/>
</dbReference>
<dbReference type="PRINTS" id="PR00507">
    <property type="entry name" value="N12N6MTFRASE"/>
</dbReference>
<dbReference type="RefSeq" id="WP_345498433.1">
    <property type="nucleotide sequence ID" value="NZ_BAABJM010000006.1"/>
</dbReference>
<sequence>MSLFCPPGVYRPQADTRLLQRAAREAALPHRPRVLDPCTGSGALAIGAARSGASTVTAVDVSWRSIAAAWLNSRKLGVSLELVRGDFADVLGGREFDVVLANPPYIPCPDSDATSGVARAWNGGTDGRTVVDTLCTLLPGLLTRDGVALIVHSALCGTHETVRALRAHGLKASVVARQTIPFGPVLRQRSAWLEERGLIGRGERFEELVVIRAESIER</sequence>
<dbReference type="InterPro" id="IPR052190">
    <property type="entry name" value="Euk-Arch_PrmC-MTase"/>
</dbReference>
<evidence type="ECO:0000256" key="2">
    <source>
        <dbReference type="ARBA" id="ARBA00022603"/>
    </source>
</evidence>
<dbReference type="InterPro" id="IPR007848">
    <property type="entry name" value="Small_mtfrase_dom"/>
</dbReference>
<comment type="caution">
    <text evidence="6">The sequence shown here is derived from an EMBL/GenBank/DDBJ whole genome shotgun (WGS) entry which is preliminary data.</text>
</comment>
<feature type="domain" description="Methyltransferase small" evidence="5">
    <location>
        <begin position="18"/>
        <end position="105"/>
    </location>
</feature>
<dbReference type="InterPro" id="IPR029063">
    <property type="entry name" value="SAM-dependent_MTases_sf"/>
</dbReference>
<organism evidence="6 7">
    <name type="scientific">Nocardia callitridis</name>
    <dbReference type="NCBI Taxonomy" id="648753"/>
    <lineage>
        <taxon>Bacteria</taxon>
        <taxon>Bacillati</taxon>
        <taxon>Actinomycetota</taxon>
        <taxon>Actinomycetes</taxon>
        <taxon>Mycobacteriales</taxon>
        <taxon>Nocardiaceae</taxon>
        <taxon>Nocardia</taxon>
    </lineage>
</organism>
<dbReference type="GO" id="GO:0008168">
    <property type="term" value="F:methyltransferase activity"/>
    <property type="evidence" value="ECO:0007669"/>
    <property type="project" value="UniProtKB-KW"/>
</dbReference>
<dbReference type="SUPFAM" id="SSF53335">
    <property type="entry name" value="S-adenosyl-L-methionine-dependent methyltransferases"/>
    <property type="match status" value="1"/>
</dbReference>
<dbReference type="EMBL" id="BAABJM010000006">
    <property type="protein sequence ID" value="GAA5064566.1"/>
    <property type="molecule type" value="Genomic_DNA"/>
</dbReference>
<keyword evidence="7" id="KW-1185">Reference proteome</keyword>
<gene>
    <name evidence="6" type="ORF">GCM10023318_50680</name>
</gene>
<dbReference type="NCBIfam" id="TIGR00537">
    <property type="entry name" value="hemK_rel_arch"/>
    <property type="match status" value="1"/>
</dbReference>
<keyword evidence="3" id="KW-0808">Transferase</keyword>
<dbReference type="CDD" id="cd02440">
    <property type="entry name" value="AdoMet_MTases"/>
    <property type="match status" value="1"/>
</dbReference>
<evidence type="ECO:0000256" key="1">
    <source>
        <dbReference type="ARBA" id="ARBA00006149"/>
    </source>
</evidence>
<dbReference type="Pfam" id="PF05175">
    <property type="entry name" value="MTS"/>
    <property type="match status" value="1"/>
</dbReference>
<evidence type="ECO:0000313" key="7">
    <source>
        <dbReference type="Proteomes" id="UP001500603"/>
    </source>
</evidence>
<dbReference type="PANTHER" id="PTHR45875">
    <property type="entry name" value="METHYLTRANSFERASE N6AMT1"/>
    <property type="match status" value="1"/>
</dbReference>
<reference evidence="7" key="1">
    <citation type="journal article" date="2019" name="Int. J. Syst. Evol. Microbiol.">
        <title>The Global Catalogue of Microorganisms (GCM) 10K type strain sequencing project: providing services to taxonomists for standard genome sequencing and annotation.</title>
        <authorList>
            <consortium name="The Broad Institute Genomics Platform"/>
            <consortium name="The Broad Institute Genome Sequencing Center for Infectious Disease"/>
            <person name="Wu L."/>
            <person name="Ma J."/>
        </authorList>
    </citation>
    <scope>NUCLEOTIDE SEQUENCE [LARGE SCALE GENOMIC DNA]</scope>
    <source>
        <strain evidence="7">JCM 18298</strain>
    </source>
</reference>
<dbReference type="Gene3D" id="3.40.50.150">
    <property type="entry name" value="Vaccinia Virus protein VP39"/>
    <property type="match status" value="1"/>
</dbReference>
<comment type="similarity">
    <text evidence="1">Belongs to the eukaryotic/archaeal PrmC-related family.</text>
</comment>
<evidence type="ECO:0000256" key="4">
    <source>
        <dbReference type="ARBA" id="ARBA00022691"/>
    </source>
</evidence>
<dbReference type="InterPro" id="IPR002052">
    <property type="entry name" value="DNA_methylase_N6_adenine_CS"/>
</dbReference>
<evidence type="ECO:0000256" key="3">
    <source>
        <dbReference type="ARBA" id="ARBA00022679"/>
    </source>
</evidence>
<protein>
    <submittedName>
        <fullName evidence="6">Methyltransferase</fullName>
    </submittedName>
</protein>
<dbReference type="InterPro" id="IPR004557">
    <property type="entry name" value="PrmC-related"/>
</dbReference>
<evidence type="ECO:0000313" key="6">
    <source>
        <dbReference type="EMBL" id="GAA5064566.1"/>
    </source>
</evidence>
<dbReference type="PROSITE" id="PS00092">
    <property type="entry name" value="N6_MTASE"/>
    <property type="match status" value="1"/>
</dbReference>
<accession>A0ABP9KUP7</accession>